<dbReference type="PANTHER" id="PTHR28208:SF3">
    <property type="entry name" value="PHOSPHATIDATE PHOSPHATASE APP1"/>
    <property type="match status" value="1"/>
</dbReference>
<dbReference type="Proteomes" id="UP000554286">
    <property type="component" value="Unassembled WGS sequence"/>
</dbReference>
<dbReference type="InterPro" id="IPR019236">
    <property type="entry name" value="APP1_cat"/>
</dbReference>
<dbReference type="PANTHER" id="PTHR28208">
    <property type="entry name" value="PHOSPHATIDATE PHOSPHATASE APP1"/>
    <property type="match status" value="1"/>
</dbReference>
<dbReference type="Pfam" id="PF09949">
    <property type="entry name" value="APP1_cat"/>
    <property type="match status" value="1"/>
</dbReference>
<evidence type="ECO:0000313" key="3">
    <source>
        <dbReference type="Proteomes" id="UP000554286"/>
    </source>
</evidence>
<accession>A0A7W6RAF0</accession>
<protein>
    <submittedName>
        <fullName evidence="2">Phosphatidate phosphatase APP1</fullName>
    </submittedName>
</protein>
<organism evidence="2 3">
    <name type="scientific">Roseospira visakhapatnamensis</name>
    <dbReference type="NCBI Taxonomy" id="390880"/>
    <lineage>
        <taxon>Bacteria</taxon>
        <taxon>Pseudomonadati</taxon>
        <taxon>Pseudomonadota</taxon>
        <taxon>Alphaproteobacteria</taxon>
        <taxon>Rhodospirillales</taxon>
        <taxon>Rhodospirillaceae</taxon>
        <taxon>Roseospira</taxon>
    </lineage>
</organism>
<sequence>MSRLRARIARARIANARIGERVSIRPYRGTASAQGLFLMARVLAEPSWGPLSSRDPHGLDPADLGRHLVRRGVPGAVVRASFQDQTQDVVTDADGYVRVRLCPDRPPPSGWNAVELLLARSTFGSARARGQVWVPPASARHLVISDIDDTVLFTGVANRAAMLWRLFVAGADHRRAFTGVARLYQALRDGGAGGGAAPAENPVVFVSRGPWGVYDVLEEVFRRNGISAALGGDPVVMLREWGLTMQTPLPRRAPGHKRALIEAMMAVHPTLPVVLVGDNGQRDPETYAAVARDHPRRVAAILIRDVAGRPPSRRAPARWQAWMDHLGVPVLVAADSDSLRRRAAMLGLAPADPSPA</sequence>
<dbReference type="GO" id="GO:0008195">
    <property type="term" value="F:phosphatidate phosphatase activity"/>
    <property type="evidence" value="ECO:0007669"/>
    <property type="project" value="InterPro"/>
</dbReference>
<feature type="domain" description="Phosphatidate phosphatase APP1 catalytic" evidence="1">
    <location>
        <begin position="143"/>
        <end position="305"/>
    </location>
</feature>
<name>A0A7W6RAF0_9PROT</name>
<evidence type="ECO:0000259" key="1">
    <source>
        <dbReference type="Pfam" id="PF09949"/>
    </source>
</evidence>
<keyword evidence="3" id="KW-1185">Reference proteome</keyword>
<dbReference type="RefSeq" id="WP_184042501.1">
    <property type="nucleotide sequence ID" value="NZ_JACIGK010000002.1"/>
</dbReference>
<dbReference type="InterPro" id="IPR052935">
    <property type="entry name" value="Mg2+_PAP"/>
</dbReference>
<proteinExistence type="predicted"/>
<gene>
    <name evidence="2" type="ORF">GGD89_000485</name>
</gene>
<reference evidence="2 3" key="1">
    <citation type="submission" date="2020-08" db="EMBL/GenBank/DDBJ databases">
        <title>Genome sequencing of Purple Non-Sulfur Bacteria from various extreme environments.</title>
        <authorList>
            <person name="Mayer M."/>
        </authorList>
    </citation>
    <scope>NUCLEOTIDE SEQUENCE [LARGE SCALE GENOMIC DNA]</scope>
    <source>
        <strain evidence="2 3">JA131</strain>
    </source>
</reference>
<dbReference type="AlphaFoldDB" id="A0A7W6RAF0"/>
<dbReference type="EMBL" id="JACIGK010000002">
    <property type="protein sequence ID" value="MBB4264878.1"/>
    <property type="molecule type" value="Genomic_DNA"/>
</dbReference>
<evidence type="ECO:0000313" key="2">
    <source>
        <dbReference type="EMBL" id="MBB4264878.1"/>
    </source>
</evidence>
<comment type="caution">
    <text evidence="2">The sequence shown here is derived from an EMBL/GenBank/DDBJ whole genome shotgun (WGS) entry which is preliminary data.</text>
</comment>